<proteinExistence type="predicted"/>
<gene>
    <name evidence="1" type="ORF">SAMN02745941_01988</name>
</gene>
<dbReference type="RefSeq" id="WP_073019082.1">
    <property type="nucleotide sequence ID" value="NZ_FQXU01000006.1"/>
</dbReference>
<accession>A0A1M5YGW3</accession>
<evidence type="ECO:0000313" key="2">
    <source>
        <dbReference type="Proteomes" id="UP000184241"/>
    </source>
</evidence>
<reference evidence="1 2" key="1">
    <citation type="submission" date="2016-11" db="EMBL/GenBank/DDBJ databases">
        <authorList>
            <person name="Jaros S."/>
            <person name="Januszkiewicz K."/>
            <person name="Wedrychowicz H."/>
        </authorList>
    </citation>
    <scope>NUCLEOTIDE SEQUENCE [LARGE SCALE GENOMIC DNA]</scope>
    <source>
        <strain evidence="1 2">DSM 6191</strain>
    </source>
</reference>
<protein>
    <submittedName>
        <fullName evidence="1">Uncharacterized protein</fullName>
    </submittedName>
</protein>
<sequence>MKISSSSNLNLYEIIKDNNKVELVSNKKLELSHTNDRIEISDEGRQRLASEVVNHAAKYFGTTQINESLNNILEDKSPEVKEAVYNIIQSNFINKGNVPNDKERAALLEMGLSQAEFIANNYMNENEAKDFMSTIKQIAAISKTGEVDVKTGIVSYYTPPERPVGAPKDYINPEELMKRFEPETYKKFADAVINKGDWASILINFAKRASTNLDWSKKFREESNKKMEALENSITQNRFESVSKNSLEDFSKGMKLSILNAGFTSTEFMSKNMDVFIRIIKGNK</sequence>
<dbReference type="Proteomes" id="UP000184241">
    <property type="component" value="Unassembled WGS sequence"/>
</dbReference>
<dbReference type="EMBL" id="FQXU01000006">
    <property type="protein sequence ID" value="SHI11275.1"/>
    <property type="molecule type" value="Genomic_DNA"/>
</dbReference>
<name>A0A1M5YGW3_9CLOT</name>
<evidence type="ECO:0000313" key="1">
    <source>
        <dbReference type="EMBL" id="SHI11275.1"/>
    </source>
</evidence>
<dbReference type="AlphaFoldDB" id="A0A1M5YGW3"/>
<organism evidence="1 2">
    <name type="scientific">Clostridium intestinale DSM 6191</name>
    <dbReference type="NCBI Taxonomy" id="1121320"/>
    <lineage>
        <taxon>Bacteria</taxon>
        <taxon>Bacillati</taxon>
        <taxon>Bacillota</taxon>
        <taxon>Clostridia</taxon>
        <taxon>Eubacteriales</taxon>
        <taxon>Clostridiaceae</taxon>
        <taxon>Clostridium</taxon>
    </lineage>
</organism>